<gene>
    <name evidence="2" type="ORF">AVEN_77063_1</name>
</gene>
<keyword evidence="3" id="KW-1185">Reference proteome</keyword>
<organism evidence="2 3">
    <name type="scientific">Araneus ventricosus</name>
    <name type="common">Orbweaver spider</name>
    <name type="synonym">Epeira ventricosa</name>
    <dbReference type="NCBI Taxonomy" id="182803"/>
    <lineage>
        <taxon>Eukaryota</taxon>
        <taxon>Metazoa</taxon>
        <taxon>Ecdysozoa</taxon>
        <taxon>Arthropoda</taxon>
        <taxon>Chelicerata</taxon>
        <taxon>Arachnida</taxon>
        <taxon>Araneae</taxon>
        <taxon>Araneomorphae</taxon>
        <taxon>Entelegynae</taxon>
        <taxon>Araneoidea</taxon>
        <taxon>Araneidae</taxon>
        <taxon>Araneus</taxon>
    </lineage>
</organism>
<feature type="region of interest" description="Disordered" evidence="1">
    <location>
        <begin position="1"/>
        <end position="32"/>
    </location>
</feature>
<protein>
    <submittedName>
        <fullName evidence="2">Uncharacterized protein</fullName>
    </submittedName>
</protein>
<comment type="caution">
    <text evidence="2">The sequence shown here is derived from an EMBL/GenBank/DDBJ whole genome shotgun (WGS) entry which is preliminary data.</text>
</comment>
<reference evidence="2 3" key="1">
    <citation type="journal article" date="2019" name="Sci. Rep.">
        <title>Orb-weaving spider Araneus ventricosus genome elucidates the spidroin gene catalogue.</title>
        <authorList>
            <person name="Kono N."/>
            <person name="Nakamura H."/>
            <person name="Ohtoshi R."/>
            <person name="Moran D.A.P."/>
            <person name="Shinohara A."/>
            <person name="Yoshida Y."/>
            <person name="Fujiwara M."/>
            <person name="Mori M."/>
            <person name="Tomita M."/>
            <person name="Arakawa K."/>
        </authorList>
    </citation>
    <scope>NUCLEOTIDE SEQUENCE [LARGE SCALE GENOMIC DNA]</scope>
</reference>
<evidence type="ECO:0000256" key="1">
    <source>
        <dbReference type="SAM" id="MobiDB-lite"/>
    </source>
</evidence>
<dbReference type="AlphaFoldDB" id="A0A4Y2G5X1"/>
<evidence type="ECO:0000313" key="2">
    <source>
        <dbReference type="EMBL" id="GBM49120.1"/>
    </source>
</evidence>
<name>A0A4Y2G5X1_ARAVE</name>
<accession>A0A4Y2G5X1</accession>
<dbReference type="Proteomes" id="UP000499080">
    <property type="component" value="Unassembled WGS sequence"/>
</dbReference>
<proteinExistence type="predicted"/>
<sequence>MLLTNFEETNRGGLVVRSQSRRAPGSKPGSAEDPLCNGPVARLIIHRWPNVLLMVWCGSLDGDESSDVVLVIWPLFEITKSVQNTRSVVSKRDVNINKQALRKSVHW</sequence>
<dbReference type="EMBL" id="BGPR01001240">
    <property type="protein sequence ID" value="GBM49120.1"/>
    <property type="molecule type" value="Genomic_DNA"/>
</dbReference>
<evidence type="ECO:0000313" key="3">
    <source>
        <dbReference type="Proteomes" id="UP000499080"/>
    </source>
</evidence>